<feature type="compositionally biased region" description="Polar residues" evidence="1">
    <location>
        <begin position="47"/>
        <end position="66"/>
    </location>
</feature>
<organism evidence="2 3">
    <name type="scientific">Coccomyxa viridis</name>
    <dbReference type="NCBI Taxonomy" id="1274662"/>
    <lineage>
        <taxon>Eukaryota</taxon>
        <taxon>Viridiplantae</taxon>
        <taxon>Chlorophyta</taxon>
        <taxon>core chlorophytes</taxon>
        <taxon>Trebouxiophyceae</taxon>
        <taxon>Trebouxiophyceae incertae sedis</taxon>
        <taxon>Coccomyxaceae</taxon>
        <taxon>Coccomyxa</taxon>
    </lineage>
</organism>
<feature type="compositionally biased region" description="Low complexity" evidence="1">
    <location>
        <begin position="1"/>
        <end position="14"/>
    </location>
</feature>
<evidence type="ECO:0000256" key="1">
    <source>
        <dbReference type="SAM" id="MobiDB-lite"/>
    </source>
</evidence>
<feature type="compositionally biased region" description="Polar residues" evidence="1">
    <location>
        <begin position="89"/>
        <end position="105"/>
    </location>
</feature>
<protein>
    <submittedName>
        <fullName evidence="2">Uncharacterized protein</fullName>
    </submittedName>
</protein>
<proteinExistence type="predicted"/>
<sequence length="351" mass="36994">MAMLLKSLKSLKSLKGPHVGQAEDSDVTETPSDPSVKQAEAHLQDVSPCSSYQGSSPASNVVQTPTCPEAADAVAEMSPTEARAPAPSLLSSFSRKAQKPRQSVDFSGLEPEPRQKSLYNMKSTPARRPSARWLTSSRSSPNLLAPAPTEPVVLGRECRSRRRLTAGDENATAAVPAISDLKCAAPRPQTKILERRSSSTAALYQLVTPPPSPFLGQPPIADNTIGQDTAGKEAGSDTAEAQPQLAIARPGSPSGPGLQRRRLSRKYSATGKIVLSTEPLEENKGDIMLPCQVVDFAAGALASMGGTYTGEIEFSGGSARALRRLSRDTSQEEDLAARTAQLAPKAEIAAA</sequence>
<reference evidence="2 3" key="1">
    <citation type="submission" date="2023-10" db="EMBL/GenBank/DDBJ databases">
        <authorList>
            <person name="Maclean D."/>
            <person name="Macfadyen A."/>
        </authorList>
    </citation>
    <scope>NUCLEOTIDE SEQUENCE [LARGE SCALE GENOMIC DNA]</scope>
</reference>
<comment type="caution">
    <text evidence="2">The sequence shown here is derived from an EMBL/GenBank/DDBJ whole genome shotgun (WGS) entry which is preliminary data.</text>
</comment>
<feature type="compositionally biased region" description="Polar residues" evidence="1">
    <location>
        <begin position="133"/>
        <end position="142"/>
    </location>
</feature>
<feature type="region of interest" description="Disordered" evidence="1">
    <location>
        <begin position="324"/>
        <end position="351"/>
    </location>
</feature>
<feature type="region of interest" description="Disordered" evidence="1">
    <location>
        <begin position="209"/>
        <end position="263"/>
    </location>
</feature>
<feature type="region of interest" description="Disordered" evidence="1">
    <location>
        <begin position="1"/>
        <end position="151"/>
    </location>
</feature>
<dbReference type="AlphaFoldDB" id="A0AAV1I6U0"/>
<accession>A0AAV1I6U0</accession>
<dbReference type="EMBL" id="CAUYUE010000007">
    <property type="protein sequence ID" value="CAK0782574.1"/>
    <property type="molecule type" value="Genomic_DNA"/>
</dbReference>
<gene>
    <name evidence="2" type="ORF">CVIRNUC_005786</name>
</gene>
<keyword evidence="3" id="KW-1185">Reference proteome</keyword>
<name>A0AAV1I6U0_9CHLO</name>
<evidence type="ECO:0000313" key="2">
    <source>
        <dbReference type="EMBL" id="CAK0782574.1"/>
    </source>
</evidence>
<evidence type="ECO:0000313" key="3">
    <source>
        <dbReference type="Proteomes" id="UP001314263"/>
    </source>
</evidence>
<dbReference type="Proteomes" id="UP001314263">
    <property type="component" value="Unassembled WGS sequence"/>
</dbReference>